<sequence length="717" mass="78826">MSVIWHKSTCPYCGFGCGIMVGVDGGKVVKTTGMKGHPTNDGRLCVFAETLPAALYAPDRLTHPMIRRQGSLVKVTWQEAIEHVAKTLLDIIRRHGPDAVAFYGGASKLTEEYYLISKLMRACIGTNNIECSTRLCMASTAAGFLSTIGADAPPACYADIEEADLFFIAGNNMAVTVPVLFQRVRAAKKANGVKVIVVDPRKTETAAIADIHLQLRPGTDVALNNALAHVLLRDGFVDEYKVQHYTSSLCDLKDFLKDYTPEFVSQITCCPPTQIVEAAHAIGRSKAMLTFWFQGYNHSSQAVFKNNTLHNLSLLTDNFCRVGAGPISITGESNALGCRFVGALSNLLPGMRLVTNATHRQEVADFWGIPVEKINPLPGRSIIDIITGLHSGEVKALFVATTNPAASLPHTRWVQEGLAKAQMLVVADIFHPTETTMLANVILPAAQWAEKTGTFVSSERRIELVEKLVQPPGDALPDYEIIWLIARQMGFEKEFPYNSPEEVFEEWKGLTRGRLCDSNGVTYQRLREGVGPQLPCPTPEHPGSARLFSGMQFVRPDGRAALLARKYIEPAETPDAEYPFMLITGRLAGQFNTRTRTGRIDRLNRLTANSFVEINTEDALALGITEGDVVEVTSRRGNVVGDVLLSQRILPGTVFIPCHFGGALGGDDNRLVNRVTNPVYDIHSKQPEFKISAVKIVRDGCCIDKTYLNMFKYYHSE</sequence>
<dbReference type="GO" id="GO:0016491">
    <property type="term" value="F:oxidoreductase activity"/>
    <property type="evidence" value="ECO:0007669"/>
    <property type="project" value="UniProtKB-KW"/>
</dbReference>
<reference evidence="7 8" key="1">
    <citation type="submission" date="2015-02" db="EMBL/GenBank/DDBJ databases">
        <title>Single-cell genomics of uncultivated deep-branching MTB reveals a conserved set of magnetosome genes.</title>
        <authorList>
            <person name="Kolinko S."/>
            <person name="Richter M."/>
            <person name="Glockner F.O."/>
            <person name="Brachmann A."/>
            <person name="Schuler D."/>
        </authorList>
    </citation>
    <scope>NUCLEOTIDE SEQUENCE [LARGE SCALE GENOMIC DNA]</scope>
    <source>
        <strain evidence="7">TM-1</strain>
    </source>
</reference>
<dbReference type="PANTHER" id="PTHR43105">
    <property type="entry name" value="RESPIRATORY NITRATE REDUCTASE"/>
    <property type="match status" value="1"/>
</dbReference>
<dbReference type="SMART" id="SM00926">
    <property type="entry name" value="Molybdop_Fe4S4"/>
    <property type="match status" value="1"/>
</dbReference>
<dbReference type="Gene3D" id="2.20.25.90">
    <property type="entry name" value="ADC-like domains"/>
    <property type="match status" value="1"/>
</dbReference>
<comment type="caution">
    <text evidence="7">The sequence shown here is derived from an EMBL/GenBank/DDBJ whole genome shotgun (WGS) entry which is preliminary data.</text>
</comment>
<dbReference type="CDD" id="cd00508">
    <property type="entry name" value="MopB_CT_Fdh-Nap-like"/>
    <property type="match status" value="1"/>
</dbReference>
<feature type="domain" description="4Fe-4S Mo/W bis-MGD-type" evidence="6">
    <location>
        <begin position="3"/>
        <end position="59"/>
    </location>
</feature>
<evidence type="ECO:0000256" key="5">
    <source>
        <dbReference type="ARBA" id="ARBA00023014"/>
    </source>
</evidence>
<dbReference type="SUPFAM" id="SSF53706">
    <property type="entry name" value="Formate dehydrogenase/DMSO reductase, domains 1-3"/>
    <property type="match status" value="1"/>
</dbReference>
<dbReference type="CDD" id="cd02754">
    <property type="entry name" value="MopB_Nitrate-R-NapA-like"/>
    <property type="match status" value="1"/>
</dbReference>
<dbReference type="SUPFAM" id="SSF50692">
    <property type="entry name" value="ADC-like"/>
    <property type="match status" value="1"/>
</dbReference>
<proteinExistence type="predicted"/>
<keyword evidence="1" id="KW-0004">4Fe-4S</keyword>
<dbReference type="InterPro" id="IPR050123">
    <property type="entry name" value="Prok_molybdopt-oxidoreductase"/>
</dbReference>
<keyword evidence="2" id="KW-0479">Metal-binding</keyword>
<evidence type="ECO:0000256" key="1">
    <source>
        <dbReference type="ARBA" id="ARBA00022485"/>
    </source>
</evidence>
<dbReference type="PIRSF" id="PIRSF000144">
    <property type="entry name" value="CbbBc"/>
    <property type="match status" value="1"/>
</dbReference>
<keyword evidence="5" id="KW-0411">Iron-sulfur</keyword>
<dbReference type="GO" id="GO:0016020">
    <property type="term" value="C:membrane"/>
    <property type="evidence" value="ECO:0007669"/>
    <property type="project" value="TreeGrafter"/>
</dbReference>
<dbReference type="Pfam" id="PF00384">
    <property type="entry name" value="Molybdopterin"/>
    <property type="match status" value="1"/>
</dbReference>
<dbReference type="GO" id="GO:0051539">
    <property type="term" value="F:4 iron, 4 sulfur cluster binding"/>
    <property type="evidence" value="ECO:0007669"/>
    <property type="project" value="UniProtKB-KW"/>
</dbReference>
<dbReference type="GO" id="GO:0046872">
    <property type="term" value="F:metal ion binding"/>
    <property type="evidence" value="ECO:0007669"/>
    <property type="project" value="UniProtKB-KW"/>
</dbReference>
<evidence type="ECO:0000256" key="4">
    <source>
        <dbReference type="ARBA" id="ARBA00023004"/>
    </source>
</evidence>
<organism evidence="7 8">
    <name type="scientific">Candidatus Magnetobacterium bavaricum</name>
    <dbReference type="NCBI Taxonomy" id="29290"/>
    <lineage>
        <taxon>Bacteria</taxon>
        <taxon>Pseudomonadati</taxon>
        <taxon>Nitrospirota</taxon>
        <taxon>Thermodesulfovibrionia</taxon>
        <taxon>Thermodesulfovibrionales</taxon>
        <taxon>Candidatus Magnetobacteriaceae</taxon>
        <taxon>Candidatus Magnetobacterium</taxon>
    </lineage>
</organism>
<dbReference type="GO" id="GO:0043546">
    <property type="term" value="F:molybdopterin cofactor binding"/>
    <property type="evidence" value="ECO:0007669"/>
    <property type="project" value="InterPro"/>
</dbReference>
<dbReference type="EMBL" id="LACI01000559">
    <property type="protein sequence ID" value="KJU86523.1"/>
    <property type="molecule type" value="Genomic_DNA"/>
</dbReference>
<evidence type="ECO:0000256" key="3">
    <source>
        <dbReference type="ARBA" id="ARBA00023002"/>
    </source>
</evidence>
<dbReference type="PANTHER" id="PTHR43105:SF9">
    <property type="entry name" value="NADPH-FE(3+) OXIDOREDUCTASE SUBUNIT ALPHA"/>
    <property type="match status" value="1"/>
</dbReference>
<dbReference type="Gene3D" id="3.40.228.10">
    <property type="entry name" value="Dimethylsulfoxide Reductase, domain 2"/>
    <property type="match status" value="1"/>
</dbReference>
<accession>A0A0F3H0R5</accession>
<dbReference type="InterPro" id="IPR009010">
    <property type="entry name" value="Asp_de-COase-like_dom_sf"/>
</dbReference>
<dbReference type="Gene3D" id="3.40.50.740">
    <property type="match status" value="1"/>
</dbReference>
<gene>
    <name evidence="7" type="ORF">MBAV_001281</name>
</gene>
<evidence type="ECO:0000313" key="8">
    <source>
        <dbReference type="Proteomes" id="UP000033423"/>
    </source>
</evidence>
<keyword evidence="4" id="KW-0408">Iron</keyword>
<dbReference type="InterPro" id="IPR006963">
    <property type="entry name" value="Mopterin_OxRdtase_4Fe-4S_dom"/>
</dbReference>
<keyword evidence="8" id="KW-1185">Reference proteome</keyword>
<dbReference type="Pfam" id="PF01568">
    <property type="entry name" value="Molydop_binding"/>
    <property type="match status" value="1"/>
</dbReference>
<dbReference type="PATRIC" id="fig|29290.4.peg.1702"/>
<dbReference type="PROSITE" id="PS00932">
    <property type="entry name" value="MOLYBDOPTERIN_PROK_3"/>
    <property type="match status" value="1"/>
</dbReference>
<keyword evidence="3" id="KW-0560">Oxidoreductase</keyword>
<dbReference type="PROSITE" id="PS51669">
    <property type="entry name" value="4FE4S_MOW_BIS_MGD"/>
    <property type="match status" value="1"/>
</dbReference>
<protein>
    <submittedName>
        <fullName evidence="7">NarB, nitrate reductase</fullName>
    </submittedName>
</protein>
<name>A0A0F3H0R5_9BACT</name>
<evidence type="ECO:0000256" key="2">
    <source>
        <dbReference type="ARBA" id="ARBA00022723"/>
    </source>
</evidence>
<dbReference type="Gene3D" id="2.40.40.20">
    <property type="match status" value="1"/>
</dbReference>
<evidence type="ECO:0000313" key="7">
    <source>
        <dbReference type="EMBL" id="KJU86523.1"/>
    </source>
</evidence>
<dbReference type="GO" id="GO:0045333">
    <property type="term" value="P:cellular respiration"/>
    <property type="evidence" value="ECO:0007669"/>
    <property type="project" value="UniProtKB-ARBA"/>
</dbReference>
<dbReference type="AlphaFoldDB" id="A0A0F3H0R5"/>
<dbReference type="Pfam" id="PF04879">
    <property type="entry name" value="Molybdop_Fe4S4"/>
    <property type="match status" value="1"/>
</dbReference>
<dbReference type="InterPro" id="IPR006657">
    <property type="entry name" value="MoPterin_dinucl-bd_dom"/>
</dbReference>
<dbReference type="InterPro" id="IPR006656">
    <property type="entry name" value="Mopterin_OxRdtase"/>
</dbReference>
<dbReference type="Proteomes" id="UP000033423">
    <property type="component" value="Unassembled WGS sequence"/>
</dbReference>
<evidence type="ECO:0000259" key="6">
    <source>
        <dbReference type="PROSITE" id="PS51669"/>
    </source>
</evidence>
<dbReference type="InterPro" id="IPR006655">
    <property type="entry name" value="Mopterin_OxRdtase_prok_CS"/>
</dbReference>